<dbReference type="PANTHER" id="PTHR45644">
    <property type="entry name" value="AAA ATPASE, PUTATIVE (AFU_ORTHOLOGUE AFUA_2G12920)-RELATED-RELATED"/>
    <property type="match status" value="1"/>
</dbReference>
<feature type="region of interest" description="Disordered" evidence="5">
    <location>
        <begin position="156"/>
        <end position="199"/>
    </location>
</feature>
<keyword evidence="3" id="KW-0496">Mitochondrion</keyword>
<dbReference type="GO" id="GO:0016887">
    <property type="term" value="F:ATP hydrolysis activity"/>
    <property type="evidence" value="ECO:0007669"/>
    <property type="project" value="InterPro"/>
</dbReference>
<evidence type="ECO:0000313" key="8">
    <source>
        <dbReference type="Proteomes" id="UP001370758"/>
    </source>
</evidence>
<evidence type="ECO:0000256" key="1">
    <source>
        <dbReference type="ARBA" id="ARBA00004572"/>
    </source>
</evidence>
<organism evidence="7 8">
    <name type="scientific">Arthrobotrys musiformis</name>
    <dbReference type="NCBI Taxonomy" id="47236"/>
    <lineage>
        <taxon>Eukaryota</taxon>
        <taxon>Fungi</taxon>
        <taxon>Dikarya</taxon>
        <taxon>Ascomycota</taxon>
        <taxon>Pezizomycotina</taxon>
        <taxon>Orbiliomycetes</taxon>
        <taxon>Orbiliales</taxon>
        <taxon>Orbiliaceae</taxon>
        <taxon>Arthrobotrys</taxon>
    </lineage>
</organism>
<name>A0AAV9WGA0_9PEZI</name>
<dbReference type="PANTHER" id="PTHR45644:SF56">
    <property type="entry name" value="AAA ATPASE, PUTATIVE (AFU_ORTHOLOGUE AFUA_2G12920)-RELATED"/>
    <property type="match status" value="1"/>
</dbReference>
<dbReference type="InterPro" id="IPR003593">
    <property type="entry name" value="AAA+_ATPase"/>
</dbReference>
<dbReference type="InterPro" id="IPR041569">
    <property type="entry name" value="AAA_lid_3"/>
</dbReference>
<dbReference type="Gene3D" id="3.40.50.300">
    <property type="entry name" value="P-loop containing nucleotide triphosphate hydrolases"/>
    <property type="match status" value="1"/>
</dbReference>
<feature type="compositionally biased region" description="Basic and acidic residues" evidence="5">
    <location>
        <begin position="173"/>
        <end position="196"/>
    </location>
</feature>
<dbReference type="InterPro" id="IPR003959">
    <property type="entry name" value="ATPase_AAA_core"/>
</dbReference>
<dbReference type="Pfam" id="PF17862">
    <property type="entry name" value="AAA_lid_3"/>
    <property type="match status" value="1"/>
</dbReference>
<accession>A0AAV9WGA0</accession>
<dbReference type="GO" id="GO:0005741">
    <property type="term" value="C:mitochondrial outer membrane"/>
    <property type="evidence" value="ECO:0007669"/>
    <property type="project" value="UniProtKB-SubCell"/>
</dbReference>
<keyword evidence="3" id="KW-1000">Mitochondrion outer membrane</keyword>
<protein>
    <recommendedName>
        <fullName evidence="6">AAA+ ATPase domain-containing protein</fullName>
    </recommendedName>
</protein>
<dbReference type="Pfam" id="PF00004">
    <property type="entry name" value="AAA"/>
    <property type="match status" value="1"/>
</dbReference>
<evidence type="ECO:0000313" key="7">
    <source>
        <dbReference type="EMBL" id="KAK6507852.1"/>
    </source>
</evidence>
<sequence length="762" mass="84894">MSEEAPTAREIDTPPYALPSWFLSGNVKPLADLERQQTRFHIAGSPSGDHSQQEGQPVLGSELQHNATARTNNGSSESYSMPYKYYLEARDQVLCGLLRDSSGGLVSETASTLLSAEFLEVGYVQALVETLARDVRADLISIDVQDLEDLGCHFERQDSERKPQAEAPDQEEAAPKPEEKESDKKPDSGRPSEPDLFKSLTGMDMNRLMRCQCSTCTSSENKFKKATTYFAAVNPNHHYKNAEDYARNKAALATLLDYDMDALRSNRENPNSPTKARTEPLIIFVRDLKKISHIHKGFRILSRLRDAITERRKCGALVIGIFSWIGPDFAMSFIKKTGAAEIFRLHETSHDAKMSKERRGLKNRETNIRLLKQGLKRKFSDFVDDDVVGLEADWGWKKSRHIDSFLCRDEISTTDLGRMVSLIGARAHGKPKIGPQDIMDVLDSKESRRIRESAGGSGAASDPRIKDLDGLEKELSQYMVTPGNTTVTHDDVVMDPETKATILQLLEMSSQHERGSISGLLSNEFKMTGILFYGPPGTGKTQLCRAMANDAGQTFIALTGAALSNCLVGQTEKLIQAAFSLARKLYPSILFFDEVDSLFYRRESGNKSWERSALNQYLHEMDGLASQTDNAPLVIVATNRPDDLDAAFLRRLPHKVYFGLPSRRQRREILAGLLDHDGMEEINLSAIAKRTKGFSGSDLKNLCGQAILALRTEKRMRGNAHLSSEKAELTTTHFEVALSRVAASTPPEILEGLLEFRDKFGR</sequence>
<keyword evidence="2" id="KW-0547">Nucleotide-binding</keyword>
<dbReference type="EMBL" id="JAVHJL010000003">
    <property type="protein sequence ID" value="KAK6507852.1"/>
    <property type="molecule type" value="Genomic_DNA"/>
</dbReference>
<dbReference type="InterPro" id="IPR051701">
    <property type="entry name" value="Mito_OM_Translocase_MSP1"/>
</dbReference>
<dbReference type="SUPFAM" id="SSF52540">
    <property type="entry name" value="P-loop containing nucleoside triphosphate hydrolases"/>
    <property type="match status" value="1"/>
</dbReference>
<dbReference type="InterPro" id="IPR027417">
    <property type="entry name" value="P-loop_NTPase"/>
</dbReference>
<evidence type="ECO:0000256" key="2">
    <source>
        <dbReference type="ARBA" id="ARBA00022741"/>
    </source>
</evidence>
<dbReference type="Proteomes" id="UP001370758">
    <property type="component" value="Unassembled WGS sequence"/>
</dbReference>
<evidence type="ECO:0000256" key="5">
    <source>
        <dbReference type="SAM" id="MobiDB-lite"/>
    </source>
</evidence>
<gene>
    <name evidence="7" type="ORF">TWF481_006274</name>
</gene>
<dbReference type="SMART" id="SM00382">
    <property type="entry name" value="AAA"/>
    <property type="match status" value="1"/>
</dbReference>
<dbReference type="CDD" id="cd19481">
    <property type="entry name" value="RecA-like_protease"/>
    <property type="match status" value="1"/>
</dbReference>
<keyword evidence="8" id="KW-1185">Reference proteome</keyword>
<dbReference type="AlphaFoldDB" id="A0AAV9WGA0"/>
<comment type="caution">
    <text evidence="7">The sequence shown here is derived from an EMBL/GenBank/DDBJ whole genome shotgun (WGS) entry which is preliminary data.</text>
</comment>
<evidence type="ECO:0000256" key="4">
    <source>
        <dbReference type="ARBA" id="ARBA00022840"/>
    </source>
</evidence>
<reference evidence="7 8" key="1">
    <citation type="submission" date="2023-08" db="EMBL/GenBank/DDBJ databases">
        <authorList>
            <person name="Palmer J.M."/>
        </authorList>
    </citation>
    <scope>NUCLEOTIDE SEQUENCE [LARGE SCALE GENOMIC DNA]</scope>
    <source>
        <strain evidence="7 8">TWF481</strain>
    </source>
</reference>
<proteinExistence type="predicted"/>
<evidence type="ECO:0000256" key="3">
    <source>
        <dbReference type="ARBA" id="ARBA00022787"/>
    </source>
</evidence>
<evidence type="ECO:0000259" key="6">
    <source>
        <dbReference type="SMART" id="SM00382"/>
    </source>
</evidence>
<dbReference type="Gene3D" id="1.10.8.60">
    <property type="match status" value="1"/>
</dbReference>
<dbReference type="GO" id="GO:0005524">
    <property type="term" value="F:ATP binding"/>
    <property type="evidence" value="ECO:0007669"/>
    <property type="project" value="UniProtKB-KW"/>
</dbReference>
<comment type="subcellular location">
    <subcellularLocation>
        <location evidence="1">Mitochondrion outer membrane</location>
        <topology evidence="1">Single-pass membrane protein</topology>
    </subcellularLocation>
</comment>
<feature type="domain" description="AAA+ ATPase" evidence="6">
    <location>
        <begin position="526"/>
        <end position="662"/>
    </location>
</feature>
<keyword evidence="4" id="KW-0067">ATP-binding</keyword>
<keyword evidence="3" id="KW-0472">Membrane</keyword>